<evidence type="ECO:0000256" key="1">
    <source>
        <dbReference type="SAM" id="MobiDB-lite"/>
    </source>
</evidence>
<feature type="compositionally biased region" description="Polar residues" evidence="1">
    <location>
        <begin position="42"/>
        <end position="54"/>
    </location>
</feature>
<accession>A0A0L0DB21</accession>
<proteinExistence type="predicted"/>
<feature type="compositionally biased region" description="Low complexity" evidence="1">
    <location>
        <begin position="208"/>
        <end position="226"/>
    </location>
</feature>
<keyword evidence="3" id="KW-1185">Reference proteome</keyword>
<sequence length="291" mass="31489">MDPYRESGLNPITQTYKSADMEARREVAQRAAMGRRLAARGSSETGDNLESSLVPTAEAETASFGRVVGPAVGAAGAGPGQRTSAQILQEQYDFDTLTQSYRAPDKEAAARAEEAARHAAQVRAHEHARLQSIEDRSGYNIVSHETSKPIPPNSLCFLDPPVDAERTTANHTHYDFDVITGEPKPRDHASIEPSVRAGRRPPATTDDASQAARPPPSVSAAYSSAHPSRRTYDILNGHVTAPVPGPDAQPRARGKRRGGSKYTDHNDMLVWDGAPVRDQPPVLDGDSYKFF</sequence>
<protein>
    <submittedName>
        <fullName evidence="2">Uncharacterized protein</fullName>
    </submittedName>
</protein>
<dbReference type="RefSeq" id="XP_013757857.1">
    <property type="nucleotide sequence ID" value="XM_013902403.1"/>
</dbReference>
<evidence type="ECO:0000313" key="3">
    <source>
        <dbReference type="Proteomes" id="UP000054408"/>
    </source>
</evidence>
<reference evidence="2 3" key="1">
    <citation type="submission" date="2010-05" db="EMBL/GenBank/DDBJ databases">
        <title>The Genome Sequence of Thecamonas trahens ATCC 50062.</title>
        <authorList>
            <consortium name="The Broad Institute Genome Sequencing Platform"/>
            <person name="Russ C."/>
            <person name="Cuomo C."/>
            <person name="Shea T."/>
            <person name="Young S.K."/>
            <person name="Zeng Q."/>
            <person name="Koehrsen M."/>
            <person name="Haas B."/>
            <person name="Borodovsky M."/>
            <person name="Guigo R."/>
            <person name="Alvarado L."/>
            <person name="Berlin A."/>
            <person name="Bochicchio J."/>
            <person name="Borenstein D."/>
            <person name="Chapman S."/>
            <person name="Chen Z."/>
            <person name="Freedman E."/>
            <person name="Gellesch M."/>
            <person name="Goldberg J."/>
            <person name="Griggs A."/>
            <person name="Gujja S."/>
            <person name="Heilman E."/>
            <person name="Heiman D."/>
            <person name="Hepburn T."/>
            <person name="Howarth C."/>
            <person name="Jen D."/>
            <person name="Larson L."/>
            <person name="Mehta T."/>
            <person name="Park D."/>
            <person name="Pearson M."/>
            <person name="Roberts A."/>
            <person name="Saif S."/>
            <person name="Shenoy N."/>
            <person name="Sisk P."/>
            <person name="Stolte C."/>
            <person name="Sykes S."/>
            <person name="Thomson T."/>
            <person name="Walk T."/>
            <person name="White J."/>
            <person name="Yandava C."/>
            <person name="Burger G."/>
            <person name="Gray M.W."/>
            <person name="Holland P.W.H."/>
            <person name="King N."/>
            <person name="Lang F.B.F."/>
            <person name="Roger A.J."/>
            <person name="Ruiz-Trillo I."/>
            <person name="Lander E."/>
            <person name="Nusbaum C."/>
        </authorList>
    </citation>
    <scope>NUCLEOTIDE SEQUENCE [LARGE SCALE GENOMIC DNA]</scope>
    <source>
        <strain evidence="2 3">ATCC 50062</strain>
    </source>
</reference>
<feature type="region of interest" description="Disordered" evidence="1">
    <location>
        <begin position="176"/>
        <end position="291"/>
    </location>
</feature>
<dbReference type="EMBL" id="GL349455">
    <property type="protein sequence ID" value="KNC49435.1"/>
    <property type="molecule type" value="Genomic_DNA"/>
</dbReference>
<organism evidence="2 3">
    <name type="scientific">Thecamonas trahens ATCC 50062</name>
    <dbReference type="NCBI Taxonomy" id="461836"/>
    <lineage>
        <taxon>Eukaryota</taxon>
        <taxon>Apusozoa</taxon>
        <taxon>Apusomonadida</taxon>
        <taxon>Apusomonadidae</taxon>
        <taxon>Thecamonas</taxon>
    </lineage>
</organism>
<dbReference type="GeneID" id="25564859"/>
<dbReference type="Proteomes" id="UP000054408">
    <property type="component" value="Unassembled WGS sequence"/>
</dbReference>
<dbReference type="AlphaFoldDB" id="A0A0L0DB21"/>
<feature type="region of interest" description="Disordered" evidence="1">
    <location>
        <begin position="35"/>
        <end position="57"/>
    </location>
</feature>
<name>A0A0L0DB21_THETB</name>
<evidence type="ECO:0000313" key="2">
    <source>
        <dbReference type="EMBL" id="KNC49435.1"/>
    </source>
</evidence>
<gene>
    <name evidence="2" type="ORF">AMSG_05441</name>
</gene>